<dbReference type="PANTHER" id="PTHR21421:SF29">
    <property type="entry name" value="GUSTATORY RECEPTOR 5A FOR TREHALOSE-RELATED"/>
    <property type="match status" value="1"/>
</dbReference>
<keyword evidence="3" id="KW-1003">Cell membrane</keyword>
<name>A0AA38IEK2_9CUCU</name>
<evidence type="ECO:0000256" key="8">
    <source>
        <dbReference type="PIRNR" id="PIRNR038981"/>
    </source>
</evidence>
<feature type="transmembrane region" description="Helical" evidence="9">
    <location>
        <begin position="56"/>
        <end position="75"/>
    </location>
</feature>
<dbReference type="InterPro" id="IPR009318">
    <property type="entry name" value="Gustatory_rcpt"/>
</dbReference>
<comment type="similarity">
    <text evidence="2">Belongs to the insect chemoreceptor superfamily. Gustatory receptor (GR) family. Gr5a subfamily.</text>
</comment>
<evidence type="ECO:0000313" key="10">
    <source>
        <dbReference type="EMBL" id="KAJ3654535.1"/>
    </source>
</evidence>
<keyword evidence="8" id="KW-0807">Transducer</keyword>
<keyword evidence="7 8" id="KW-0675">Receptor</keyword>
<feature type="transmembrane region" description="Helical" evidence="9">
    <location>
        <begin position="176"/>
        <end position="196"/>
    </location>
</feature>
<dbReference type="Pfam" id="PF06151">
    <property type="entry name" value="Trehalose_recp"/>
    <property type="match status" value="1"/>
</dbReference>
<dbReference type="Proteomes" id="UP001168821">
    <property type="component" value="Unassembled WGS sequence"/>
</dbReference>
<dbReference type="GO" id="GO:0008527">
    <property type="term" value="F:taste receptor activity"/>
    <property type="evidence" value="ECO:0007669"/>
    <property type="project" value="InterPro"/>
</dbReference>
<evidence type="ECO:0000256" key="1">
    <source>
        <dbReference type="ARBA" id="ARBA00004651"/>
    </source>
</evidence>
<feature type="transmembrane region" description="Helical" evidence="9">
    <location>
        <begin position="273"/>
        <end position="294"/>
    </location>
</feature>
<evidence type="ECO:0000256" key="3">
    <source>
        <dbReference type="ARBA" id="ARBA00022475"/>
    </source>
</evidence>
<comment type="caution">
    <text evidence="10">The sequence shown here is derived from an EMBL/GenBank/DDBJ whole genome shotgun (WGS) entry which is preliminary data.</text>
</comment>
<evidence type="ECO:0000256" key="7">
    <source>
        <dbReference type="ARBA" id="ARBA00023170"/>
    </source>
</evidence>
<proteinExistence type="inferred from homology"/>
<reference evidence="10" key="1">
    <citation type="journal article" date="2023" name="G3 (Bethesda)">
        <title>Whole genome assemblies of Zophobas morio and Tenebrio molitor.</title>
        <authorList>
            <person name="Kaur S."/>
            <person name="Stinson S.A."/>
            <person name="diCenzo G.C."/>
        </authorList>
    </citation>
    <scope>NUCLEOTIDE SEQUENCE</scope>
    <source>
        <strain evidence="10">QUZm001</strain>
    </source>
</reference>
<evidence type="ECO:0000256" key="2">
    <source>
        <dbReference type="ARBA" id="ARBA00005327"/>
    </source>
</evidence>
<dbReference type="GO" id="GO:0050916">
    <property type="term" value="P:sensory perception of sweet taste"/>
    <property type="evidence" value="ECO:0007669"/>
    <property type="project" value="UniProtKB-ARBA"/>
</dbReference>
<sequence length="366" mass="41898">MLPVCGITSKDSFLKFKWTAKRTLYSILFLVLSALNTIFQMVKMIDVGQIEFGESVTLLFFAVTAITVAIFIEVATKWPHLMQKWTEVDKALSQSYGFPSGLHHELKLIAFVIVAAAIAEHSLFLAFTFKYSKSGETLSETIQLYFEHRFDQVFNIFPFCMPLGIITQIVNTFSTVSWNFMDLFIMLVSLALSARFKQVVVHISQLTKNNENDEEVWRQVREDYTRLAVLCAKVDDTISNIMLLSFSNNIFVVIVQLYFSLQRPPISGALDKIYYVYSFLFLILRTIAVALYAATIHTESKKPQHYLNTLSSDIYSVEIERFLYQVKYNTIALTGHKLFKVNRSLILRVAGAIVSYELVLIQFNVA</sequence>
<evidence type="ECO:0000256" key="5">
    <source>
        <dbReference type="ARBA" id="ARBA00022989"/>
    </source>
</evidence>
<protein>
    <recommendedName>
        <fullName evidence="8">Gustatory receptor</fullName>
    </recommendedName>
</protein>
<dbReference type="PANTHER" id="PTHR21421">
    <property type="entry name" value="GUSTATORY RECEPTOR"/>
    <property type="match status" value="1"/>
</dbReference>
<comment type="function">
    <text evidence="8">Plays a role in the sugar gustatory response.</text>
</comment>
<dbReference type="AlphaFoldDB" id="A0AA38IEK2"/>
<dbReference type="EMBL" id="JALNTZ010000004">
    <property type="protein sequence ID" value="KAJ3654535.1"/>
    <property type="molecule type" value="Genomic_DNA"/>
</dbReference>
<dbReference type="PIRSF" id="PIRSF038981">
    <property type="entry name" value="GRP"/>
    <property type="match status" value="1"/>
</dbReference>
<evidence type="ECO:0000313" key="11">
    <source>
        <dbReference type="Proteomes" id="UP001168821"/>
    </source>
</evidence>
<organism evidence="10 11">
    <name type="scientific">Zophobas morio</name>
    <dbReference type="NCBI Taxonomy" id="2755281"/>
    <lineage>
        <taxon>Eukaryota</taxon>
        <taxon>Metazoa</taxon>
        <taxon>Ecdysozoa</taxon>
        <taxon>Arthropoda</taxon>
        <taxon>Hexapoda</taxon>
        <taxon>Insecta</taxon>
        <taxon>Pterygota</taxon>
        <taxon>Neoptera</taxon>
        <taxon>Endopterygota</taxon>
        <taxon>Coleoptera</taxon>
        <taxon>Polyphaga</taxon>
        <taxon>Cucujiformia</taxon>
        <taxon>Tenebrionidae</taxon>
        <taxon>Zophobas</taxon>
    </lineage>
</organism>
<keyword evidence="4 9" id="KW-0812">Transmembrane</keyword>
<evidence type="ECO:0000256" key="6">
    <source>
        <dbReference type="ARBA" id="ARBA00023136"/>
    </source>
</evidence>
<dbReference type="GO" id="GO:0007165">
    <property type="term" value="P:signal transduction"/>
    <property type="evidence" value="ECO:0007669"/>
    <property type="project" value="UniProtKB-KW"/>
</dbReference>
<keyword evidence="5 9" id="KW-1133">Transmembrane helix</keyword>
<keyword evidence="11" id="KW-1185">Reference proteome</keyword>
<accession>A0AA38IEK2</accession>
<dbReference type="GO" id="GO:0005886">
    <property type="term" value="C:plasma membrane"/>
    <property type="evidence" value="ECO:0007669"/>
    <property type="project" value="UniProtKB-SubCell"/>
</dbReference>
<feature type="transmembrane region" description="Helical" evidence="9">
    <location>
        <begin position="24"/>
        <end position="44"/>
    </location>
</feature>
<feature type="transmembrane region" description="Helical" evidence="9">
    <location>
        <begin position="345"/>
        <end position="365"/>
    </location>
</feature>
<comment type="subcellular location">
    <subcellularLocation>
        <location evidence="1">Cell membrane</location>
        <topology evidence="1">Multi-pass membrane protein</topology>
    </subcellularLocation>
</comment>
<evidence type="ECO:0000256" key="4">
    <source>
        <dbReference type="ARBA" id="ARBA00022692"/>
    </source>
</evidence>
<feature type="transmembrane region" description="Helical" evidence="9">
    <location>
        <begin position="150"/>
        <end position="170"/>
    </location>
</feature>
<evidence type="ECO:0000256" key="9">
    <source>
        <dbReference type="SAM" id="Phobius"/>
    </source>
</evidence>
<feature type="transmembrane region" description="Helical" evidence="9">
    <location>
        <begin position="108"/>
        <end position="129"/>
    </location>
</feature>
<gene>
    <name evidence="10" type="ORF">Zmor_013717</name>
</gene>
<feature type="transmembrane region" description="Helical" evidence="9">
    <location>
        <begin position="241"/>
        <end position="261"/>
    </location>
</feature>
<keyword evidence="6 9" id="KW-0472">Membrane</keyword>